<keyword evidence="5 6" id="KW-0472">Membrane</keyword>
<dbReference type="GO" id="GO:0055085">
    <property type="term" value="P:transmembrane transport"/>
    <property type="evidence" value="ECO:0007669"/>
    <property type="project" value="TreeGrafter"/>
</dbReference>
<evidence type="ECO:0000256" key="3">
    <source>
        <dbReference type="ARBA" id="ARBA00022692"/>
    </source>
</evidence>
<dbReference type="AlphaFoldDB" id="A0A6M4AU62"/>
<dbReference type="EMBL" id="CP053015">
    <property type="protein sequence ID" value="QJQ31569.1"/>
    <property type="molecule type" value="Genomic_DNA"/>
</dbReference>
<keyword evidence="8" id="KW-1185">Reference proteome</keyword>
<feature type="transmembrane region" description="Helical" evidence="6">
    <location>
        <begin position="22"/>
        <end position="55"/>
    </location>
</feature>
<keyword evidence="3 6" id="KW-0812">Transmembrane</keyword>
<feature type="transmembrane region" description="Helical" evidence="6">
    <location>
        <begin position="210"/>
        <end position="229"/>
    </location>
</feature>
<evidence type="ECO:0000256" key="4">
    <source>
        <dbReference type="ARBA" id="ARBA00022989"/>
    </source>
</evidence>
<dbReference type="Pfam" id="PF01594">
    <property type="entry name" value="AI-2E_transport"/>
    <property type="match status" value="1"/>
</dbReference>
<evidence type="ECO:0000256" key="5">
    <source>
        <dbReference type="ARBA" id="ARBA00023136"/>
    </source>
</evidence>
<dbReference type="InterPro" id="IPR002549">
    <property type="entry name" value="AI-2E-like"/>
</dbReference>
<evidence type="ECO:0000313" key="7">
    <source>
        <dbReference type="EMBL" id="QJQ31569.1"/>
    </source>
</evidence>
<feature type="transmembrane region" description="Helical" evidence="6">
    <location>
        <begin position="235"/>
        <end position="262"/>
    </location>
</feature>
<feature type="transmembrane region" description="Helical" evidence="6">
    <location>
        <begin position="308"/>
        <end position="333"/>
    </location>
</feature>
<protein>
    <submittedName>
        <fullName evidence="7">AI-2E family transporter</fullName>
    </submittedName>
</protein>
<comment type="subcellular location">
    <subcellularLocation>
        <location evidence="1">Membrane</location>
        <topology evidence="1">Multi-pass membrane protein</topology>
    </subcellularLocation>
</comment>
<evidence type="ECO:0000256" key="2">
    <source>
        <dbReference type="ARBA" id="ARBA00009773"/>
    </source>
</evidence>
<dbReference type="PANTHER" id="PTHR21716:SF62">
    <property type="entry name" value="TRANSPORT PROTEIN YDBI-RELATED"/>
    <property type="match status" value="1"/>
</dbReference>
<feature type="transmembrane region" description="Helical" evidence="6">
    <location>
        <begin position="269"/>
        <end position="288"/>
    </location>
</feature>
<evidence type="ECO:0000256" key="1">
    <source>
        <dbReference type="ARBA" id="ARBA00004141"/>
    </source>
</evidence>
<dbReference type="GO" id="GO:0016020">
    <property type="term" value="C:membrane"/>
    <property type="evidence" value="ECO:0007669"/>
    <property type="project" value="UniProtKB-SubCell"/>
</dbReference>
<feature type="transmembrane region" description="Helical" evidence="6">
    <location>
        <begin position="144"/>
        <end position="169"/>
    </location>
</feature>
<evidence type="ECO:0000313" key="8">
    <source>
        <dbReference type="Proteomes" id="UP000503018"/>
    </source>
</evidence>
<reference evidence="7 8" key="1">
    <citation type="submission" date="2020-01" db="EMBL/GenBank/DDBJ databases">
        <title>Sphingomonas sp. strain CSW-10.</title>
        <authorList>
            <person name="Chen W.-M."/>
        </authorList>
    </citation>
    <scope>NUCLEOTIDE SEQUENCE [LARGE SCALE GENOMIC DNA]</scope>
    <source>
        <strain evidence="7 8">CSW-10</strain>
    </source>
</reference>
<dbReference type="PANTHER" id="PTHR21716">
    <property type="entry name" value="TRANSMEMBRANE PROTEIN"/>
    <property type="match status" value="1"/>
</dbReference>
<dbReference type="KEGG" id="slan:GV829_03180"/>
<organism evidence="7 8">
    <name type="scientific">Sphingomonas lacunae</name>
    <dbReference type="NCBI Taxonomy" id="2698828"/>
    <lineage>
        <taxon>Bacteria</taxon>
        <taxon>Pseudomonadati</taxon>
        <taxon>Pseudomonadota</taxon>
        <taxon>Alphaproteobacteria</taxon>
        <taxon>Sphingomonadales</taxon>
        <taxon>Sphingomonadaceae</taxon>
        <taxon>Sphingomonas</taxon>
    </lineage>
</organism>
<keyword evidence="4 6" id="KW-1133">Transmembrane helix</keyword>
<comment type="similarity">
    <text evidence="2">Belongs to the autoinducer-2 exporter (AI-2E) (TC 2.A.86) family.</text>
</comment>
<feature type="transmembrane region" description="Helical" evidence="6">
    <location>
        <begin position="76"/>
        <end position="97"/>
    </location>
</feature>
<dbReference type="Proteomes" id="UP000503018">
    <property type="component" value="Chromosome"/>
</dbReference>
<accession>A0A6M4AU62</accession>
<evidence type="ECO:0000256" key="6">
    <source>
        <dbReference type="SAM" id="Phobius"/>
    </source>
</evidence>
<sequence length="361" mass="38601">MTEKLGPNERHNLLVRTEFQRALVWVAVVGGAALVWLLAQPLLLILAGAVLATMLDGGTRLLGRVLPIGRGWRLSIILIAAVGFMAWVVMFAGSQLAGQAAELQRVLLVQIERGLAWARDHGFAELNFDPQQALDYVAGSVGQVTAAVGSVLGGLTSLLMIFVLGIFLAMEPRLYERGFAWLLPVRERSHFYVVTDAMGYTLRRLMAGRLLGMLVEGVATWILLGIYGIPMAALLGIITGLLVFIPNVGAIISGVLMVLVGFSVGVEGGLYALAVYFVVQTIDGYVIVPMVAKRTVDLAPALVLGAQLLFGALFGIMGLALADPIVAMIKVALEKNAERTARRIDAETINSEEAKASAIEV</sequence>
<gene>
    <name evidence="7" type="ORF">GV829_03180</name>
</gene>
<proteinExistence type="inferred from homology"/>
<name>A0A6M4AU62_9SPHN</name>
<dbReference type="RefSeq" id="WP_169943789.1">
    <property type="nucleotide sequence ID" value="NZ_CP053015.1"/>
</dbReference>